<dbReference type="GO" id="GO:0006355">
    <property type="term" value="P:regulation of DNA-templated transcription"/>
    <property type="evidence" value="ECO:0007669"/>
    <property type="project" value="InterPro"/>
</dbReference>
<dbReference type="RefSeq" id="WP_056994346.1">
    <property type="nucleotide sequence ID" value="NZ_JACLYX010000013.1"/>
</dbReference>
<accession>A0A0R2GTY0</accession>
<dbReference type="Proteomes" id="UP000051639">
    <property type="component" value="Unassembled WGS sequence"/>
</dbReference>
<dbReference type="InterPro" id="IPR008651">
    <property type="entry name" value="Uncharacterised_HicB"/>
</dbReference>
<comment type="caution">
    <text evidence="1">The sequence shown here is derived from an EMBL/GenBank/DDBJ whole genome shotgun (WGS) entry which is preliminary data.</text>
</comment>
<dbReference type="AlphaFoldDB" id="A0A0R2GTY0"/>
<dbReference type="SUPFAM" id="SSF47598">
    <property type="entry name" value="Ribbon-helix-helix"/>
    <property type="match status" value="1"/>
</dbReference>
<evidence type="ECO:0000313" key="2">
    <source>
        <dbReference type="Proteomes" id="UP000051639"/>
    </source>
</evidence>
<dbReference type="SUPFAM" id="SSF143100">
    <property type="entry name" value="TTHA1013/TTHA0281-like"/>
    <property type="match status" value="1"/>
</dbReference>
<dbReference type="InterPro" id="IPR035069">
    <property type="entry name" value="TTHA1013/TTHA0281-like"/>
</dbReference>
<dbReference type="InterPro" id="IPR010985">
    <property type="entry name" value="Ribbon_hlx_hlx"/>
</dbReference>
<evidence type="ECO:0008006" key="3">
    <source>
        <dbReference type="Google" id="ProtNLM"/>
    </source>
</evidence>
<dbReference type="Pfam" id="PF05534">
    <property type="entry name" value="HicB"/>
    <property type="match status" value="1"/>
</dbReference>
<organism evidence="1 2">
    <name type="scientific">Limosilactobacillus ingluviei</name>
    <dbReference type="NCBI Taxonomy" id="148604"/>
    <lineage>
        <taxon>Bacteria</taxon>
        <taxon>Bacillati</taxon>
        <taxon>Bacillota</taxon>
        <taxon>Bacilli</taxon>
        <taxon>Lactobacillales</taxon>
        <taxon>Lactobacillaceae</taxon>
        <taxon>Limosilactobacillus</taxon>
    </lineage>
</organism>
<gene>
    <name evidence="1" type="ORF">IV41_GL000510</name>
</gene>
<name>A0A0R2GTY0_9LACO</name>
<protein>
    <recommendedName>
        <fullName evidence="3">HicB family protein</fullName>
    </recommendedName>
</protein>
<sequence>MKSMDKLLEYKGYYGTVEFSLEDQVLYGKVIGINGLLSYEGETIKELEADFRDVIDEYLADCKANGVMPQKSYKGSFNVRIEPKLHHDLVMLAEQKGESLNQLVGEALKEYTYA</sequence>
<reference evidence="1 2" key="1">
    <citation type="journal article" date="2015" name="Genome Announc.">
        <title>Expanding the biotechnology potential of lactobacilli through comparative genomics of 213 strains and associated genera.</title>
        <authorList>
            <person name="Sun Z."/>
            <person name="Harris H.M."/>
            <person name="McCann A."/>
            <person name="Guo C."/>
            <person name="Argimon S."/>
            <person name="Zhang W."/>
            <person name="Yang X."/>
            <person name="Jeffery I.B."/>
            <person name="Cooney J.C."/>
            <person name="Kagawa T.F."/>
            <person name="Liu W."/>
            <person name="Song Y."/>
            <person name="Salvetti E."/>
            <person name="Wrobel A."/>
            <person name="Rasinkangas P."/>
            <person name="Parkhill J."/>
            <person name="Rea M.C."/>
            <person name="O'Sullivan O."/>
            <person name="Ritari J."/>
            <person name="Douillard F.P."/>
            <person name="Paul Ross R."/>
            <person name="Yang R."/>
            <person name="Briner A.E."/>
            <person name="Felis G.E."/>
            <person name="de Vos W.M."/>
            <person name="Barrangou R."/>
            <person name="Klaenhammer T.R."/>
            <person name="Caufield P.W."/>
            <person name="Cui Y."/>
            <person name="Zhang H."/>
            <person name="O'Toole P.W."/>
        </authorList>
    </citation>
    <scope>NUCLEOTIDE SEQUENCE [LARGE SCALE GENOMIC DNA]</scope>
    <source>
        <strain evidence="1 2">DSM 14792</strain>
    </source>
</reference>
<evidence type="ECO:0000313" key="1">
    <source>
        <dbReference type="EMBL" id="KRN44370.1"/>
    </source>
</evidence>
<dbReference type="PATRIC" id="fig|148604.4.peg.514"/>
<proteinExistence type="predicted"/>
<dbReference type="EMBL" id="JQBA01000016">
    <property type="protein sequence ID" value="KRN44370.1"/>
    <property type="molecule type" value="Genomic_DNA"/>
</dbReference>
<keyword evidence="2" id="KW-1185">Reference proteome</keyword>